<dbReference type="InterPro" id="IPR000433">
    <property type="entry name" value="Znf_ZZ"/>
</dbReference>
<dbReference type="PROSITE" id="PS01357">
    <property type="entry name" value="ZF_ZZ_1"/>
    <property type="match status" value="1"/>
</dbReference>
<evidence type="ECO:0000256" key="3">
    <source>
        <dbReference type="ARBA" id="ARBA00022833"/>
    </source>
</evidence>
<dbReference type="PROSITE" id="PS50135">
    <property type="entry name" value="ZF_ZZ_2"/>
    <property type="match status" value="1"/>
</dbReference>
<feature type="domain" description="ZZ-type" evidence="6">
    <location>
        <begin position="115"/>
        <end position="165"/>
    </location>
</feature>
<evidence type="ECO:0000256" key="5">
    <source>
        <dbReference type="SAM" id="MobiDB-lite"/>
    </source>
</evidence>
<dbReference type="InterPro" id="IPR052260">
    <property type="entry name" value="Autophagy_Rcpt_SigReg"/>
</dbReference>
<dbReference type="PANTHER" id="PTHR15090">
    <property type="entry name" value="SEQUESTOSOME 1-RELATED"/>
    <property type="match status" value="1"/>
</dbReference>
<feature type="region of interest" description="Disordered" evidence="5">
    <location>
        <begin position="247"/>
        <end position="281"/>
    </location>
</feature>
<feature type="compositionally biased region" description="Basic and acidic residues" evidence="5">
    <location>
        <begin position="94"/>
        <end position="106"/>
    </location>
</feature>
<dbReference type="CDD" id="cd02340">
    <property type="entry name" value="ZZ_NBR1_like"/>
    <property type="match status" value="1"/>
</dbReference>
<dbReference type="Gene3D" id="3.10.20.90">
    <property type="entry name" value="Phosphatidylinositol 3-kinase Catalytic Subunit, Chain A, domain 1"/>
    <property type="match status" value="1"/>
</dbReference>
<feature type="region of interest" description="Disordered" evidence="5">
    <location>
        <begin position="407"/>
        <end position="433"/>
    </location>
</feature>
<dbReference type="GO" id="GO:0007032">
    <property type="term" value="P:endosome organization"/>
    <property type="evidence" value="ECO:0007669"/>
    <property type="project" value="TreeGrafter"/>
</dbReference>
<dbReference type="EMBL" id="CATQJA010002664">
    <property type="protein sequence ID" value="CAJ0582244.1"/>
    <property type="molecule type" value="Genomic_DNA"/>
</dbReference>
<keyword evidence="3" id="KW-0862">Zinc</keyword>
<keyword evidence="8" id="KW-1185">Reference proteome</keyword>
<feature type="compositionally biased region" description="Polar residues" evidence="5">
    <location>
        <begin position="255"/>
        <end position="264"/>
    </location>
</feature>
<dbReference type="SUPFAM" id="SSF57850">
    <property type="entry name" value="RING/U-box"/>
    <property type="match status" value="1"/>
</dbReference>
<dbReference type="PANTHER" id="PTHR15090:SF0">
    <property type="entry name" value="SEQUESTOSOME-1"/>
    <property type="match status" value="1"/>
</dbReference>
<reference evidence="7" key="1">
    <citation type="submission" date="2023-06" db="EMBL/GenBank/DDBJ databases">
        <authorList>
            <person name="Delattre M."/>
        </authorList>
    </citation>
    <scope>NUCLEOTIDE SEQUENCE</scope>
    <source>
        <strain evidence="7">AF72</strain>
    </source>
</reference>
<comment type="caution">
    <text evidence="7">The sequence shown here is derived from an EMBL/GenBank/DDBJ whole genome shotgun (WGS) entry which is preliminary data.</text>
</comment>
<evidence type="ECO:0000259" key="6">
    <source>
        <dbReference type="PROSITE" id="PS50135"/>
    </source>
</evidence>
<dbReference type="GO" id="GO:0035973">
    <property type="term" value="P:aggrephagy"/>
    <property type="evidence" value="ECO:0007669"/>
    <property type="project" value="TreeGrafter"/>
</dbReference>
<dbReference type="GO" id="GO:0070530">
    <property type="term" value="F:K63-linked polyubiquitin modification-dependent protein binding"/>
    <property type="evidence" value="ECO:0007669"/>
    <property type="project" value="TreeGrafter"/>
</dbReference>
<dbReference type="SUPFAM" id="SSF54277">
    <property type="entry name" value="CAD &amp; PB1 domains"/>
    <property type="match status" value="1"/>
</dbReference>
<feature type="compositionally biased region" description="Pro residues" evidence="5">
    <location>
        <begin position="418"/>
        <end position="428"/>
    </location>
</feature>
<name>A0AA36G7L2_9BILA</name>
<dbReference type="GO" id="GO:0044753">
    <property type="term" value="C:amphisome"/>
    <property type="evidence" value="ECO:0007669"/>
    <property type="project" value="TreeGrafter"/>
</dbReference>
<sequence>MPDSADFELLAEGLMVKWEHFGVFRRFVLPIEKGKAFEALLAKCHSLEKNADYDLCWTDYDEDLIRIESECDMGMAIREMDGDLLRIYSAAKPEQKKPVKQPENKKPQNTTGAAHPGVVCDGCDEQIVGHRFKCLVCPDYDLCAKCEQGDEHKQHVMMRIVSPDATPIPSDLRYRSRIMRVPSFTLDLAEEALSGLQSTFWNGANDGAAAGEDMKNKAQENCQRAKEEFRTFMGHLQEALANFGLDPKQEKPTETQKPAEQPAQNADEPPVLQPEPAQQQPTVTIPEATVEEQMNFEELSAEELKHIEEMTNQAQPTQTANAPTSEGSDARLIEVDTAPVAHPMPVQSNQYVPPHPLGGQAAPVYPPIPQMGFEQPAWPTQGIPPHPMSMFGHKQPFPGFGIWGPPGMRRSRRGHPHPLQPQPAPPARPTLTPRERQELGYVAAGIYDTLHSMGFEKHDLMKEAARNTQNVERACEYYWIHQ</sequence>
<gene>
    <name evidence="7" type="ORF">MSPICULIGERA_LOCUS20384</name>
</gene>
<dbReference type="InterPro" id="IPR000270">
    <property type="entry name" value="PB1_dom"/>
</dbReference>
<dbReference type="InterPro" id="IPR043145">
    <property type="entry name" value="Znf_ZZ_sf"/>
</dbReference>
<dbReference type="SMART" id="SM00291">
    <property type="entry name" value="ZnF_ZZ"/>
    <property type="match status" value="1"/>
</dbReference>
<dbReference type="Gene3D" id="3.30.60.90">
    <property type="match status" value="1"/>
</dbReference>
<feature type="region of interest" description="Disordered" evidence="5">
    <location>
        <begin position="94"/>
        <end position="113"/>
    </location>
</feature>
<proteinExistence type="predicted"/>
<dbReference type="FunFam" id="3.30.60.90:FF:000016">
    <property type="entry name" value="Refractory to sigma P"/>
    <property type="match status" value="1"/>
</dbReference>
<evidence type="ECO:0000256" key="1">
    <source>
        <dbReference type="ARBA" id="ARBA00022723"/>
    </source>
</evidence>
<dbReference type="GO" id="GO:0008270">
    <property type="term" value="F:zinc ion binding"/>
    <property type="evidence" value="ECO:0007669"/>
    <property type="project" value="UniProtKB-KW"/>
</dbReference>
<organism evidence="7 8">
    <name type="scientific">Mesorhabditis spiculigera</name>
    <dbReference type="NCBI Taxonomy" id="96644"/>
    <lineage>
        <taxon>Eukaryota</taxon>
        <taxon>Metazoa</taxon>
        <taxon>Ecdysozoa</taxon>
        <taxon>Nematoda</taxon>
        <taxon>Chromadorea</taxon>
        <taxon>Rhabditida</taxon>
        <taxon>Rhabditina</taxon>
        <taxon>Rhabditomorpha</taxon>
        <taxon>Rhabditoidea</taxon>
        <taxon>Rhabditidae</taxon>
        <taxon>Mesorhabditinae</taxon>
        <taxon>Mesorhabditis</taxon>
    </lineage>
</organism>
<dbReference type="Pfam" id="PF00564">
    <property type="entry name" value="PB1"/>
    <property type="match status" value="1"/>
</dbReference>
<evidence type="ECO:0000313" key="8">
    <source>
        <dbReference type="Proteomes" id="UP001177023"/>
    </source>
</evidence>
<protein>
    <recommendedName>
        <fullName evidence="6">ZZ-type domain-containing protein</fullName>
    </recommendedName>
</protein>
<dbReference type="GO" id="GO:0005080">
    <property type="term" value="F:protein kinase C binding"/>
    <property type="evidence" value="ECO:0007669"/>
    <property type="project" value="TreeGrafter"/>
</dbReference>
<dbReference type="GO" id="GO:0000423">
    <property type="term" value="P:mitophagy"/>
    <property type="evidence" value="ECO:0007669"/>
    <property type="project" value="TreeGrafter"/>
</dbReference>
<keyword evidence="2 4" id="KW-0863">Zinc-finger</keyword>
<evidence type="ECO:0000313" key="7">
    <source>
        <dbReference type="EMBL" id="CAJ0582244.1"/>
    </source>
</evidence>
<dbReference type="Pfam" id="PF00569">
    <property type="entry name" value="ZZ"/>
    <property type="match status" value="1"/>
</dbReference>
<dbReference type="AlphaFoldDB" id="A0AA36G7L2"/>
<dbReference type="Proteomes" id="UP001177023">
    <property type="component" value="Unassembled WGS sequence"/>
</dbReference>
<dbReference type="GO" id="GO:0016235">
    <property type="term" value="C:aggresome"/>
    <property type="evidence" value="ECO:0007669"/>
    <property type="project" value="TreeGrafter"/>
</dbReference>
<feature type="non-terminal residue" evidence="7">
    <location>
        <position position="1"/>
    </location>
</feature>
<keyword evidence="1" id="KW-0479">Metal-binding</keyword>
<evidence type="ECO:0000256" key="4">
    <source>
        <dbReference type="PROSITE-ProRule" id="PRU00228"/>
    </source>
</evidence>
<accession>A0AA36G7L2</accession>
<evidence type="ECO:0000256" key="2">
    <source>
        <dbReference type="ARBA" id="ARBA00022771"/>
    </source>
</evidence>